<comment type="caution">
    <text evidence="1">The sequence shown here is derived from an EMBL/GenBank/DDBJ whole genome shotgun (WGS) entry which is preliminary data.</text>
</comment>
<evidence type="ECO:0000313" key="1">
    <source>
        <dbReference type="EMBL" id="KAJ5603655.1"/>
    </source>
</evidence>
<dbReference type="AlphaFoldDB" id="A0AAD6H4K4"/>
<proteinExistence type="predicted"/>
<sequence>MLRLLARVLAIAWTTHDLNEDHVKIIDSALAAWPHHLDAAKSDMCNGEDEMLFQGPMFIQFCIMYLHFPRSDLVATIPGASKVIRQQQLLSVYSRDMHGVKALVASKQIINLATLQIPVQKHTPFFICGIGFAVLVQLSACCLTGSYGTHDRFDDRISLAIGVLKTLSPS</sequence>
<reference evidence="1" key="1">
    <citation type="journal article" date="2023" name="IMA Fungus">
        <title>Comparative genomic study of the Penicillium genus elucidates a diverse pangenome and 15 lateral gene transfer events.</title>
        <authorList>
            <person name="Petersen C."/>
            <person name="Sorensen T."/>
            <person name="Nielsen M.R."/>
            <person name="Sondergaard T.E."/>
            <person name="Sorensen J.L."/>
            <person name="Fitzpatrick D.A."/>
            <person name="Frisvad J.C."/>
            <person name="Nielsen K.L."/>
        </authorList>
    </citation>
    <scope>NUCLEOTIDE SEQUENCE</scope>
    <source>
        <strain evidence="1">IBT 12815</strain>
    </source>
</reference>
<dbReference type="RefSeq" id="XP_056753453.1">
    <property type="nucleotide sequence ID" value="XM_056897668.1"/>
</dbReference>
<dbReference type="Proteomes" id="UP001213799">
    <property type="component" value="Unassembled WGS sequence"/>
</dbReference>
<organism evidence="1 2">
    <name type="scientific">Penicillium hordei</name>
    <dbReference type="NCBI Taxonomy" id="40994"/>
    <lineage>
        <taxon>Eukaryota</taxon>
        <taxon>Fungi</taxon>
        <taxon>Dikarya</taxon>
        <taxon>Ascomycota</taxon>
        <taxon>Pezizomycotina</taxon>
        <taxon>Eurotiomycetes</taxon>
        <taxon>Eurotiomycetidae</taxon>
        <taxon>Eurotiales</taxon>
        <taxon>Aspergillaceae</taxon>
        <taxon>Penicillium</taxon>
    </lineage>
</organism>
<dbReference type="PANTHER" id="PTHR47431">
    <property type="entry name" value="ZN(II)2CYS6 TRANSCRIPTION FACTOR (EUROFUNG)-RELATED"/>
    <property type="match status" value="1"/>
</dbReference>
<keyword evidence="2" id="KW-1185">Reference proteome</keyword>
<gene>
    <name evidence="1" type="ORF">N7537_006611</name>
</gene>
<evidence type="ECO:0000313" key="2">
    <source>
        <dbReference type="Proteomes" id="UP001213799"/>
    </source>
</evidence>
<protein>
    <submittedName>
        <fullName evidence="1">Uncharacterized protein</fullName>
    </submittedName>
</protein>
<dbReference type="EMBL" id="JAQJAE010000003">
    <property type="protein sequence ID" value="KAJ5603655.1"/>
    <property type="molecule type" value="Genomic_DNA"/>
</dbReference>
<dbReference type="GeneID" id="81587910"/>
<reference evidence="1" key="2">
    <citation type="submission" date="2023-01" db="EMBL/GenBank/DDBJ databases">
        <authorList>
            <person name="Petersen C."/>
        </authorList>
    </citation>
    <scope>NUCLEOTIDE SEQUENCE</scope>
    <source>
        <strain evidence="1">IBT 12815</strain>
    </source>
</reference>
<accession>A0AAD6H4K4</accession>
<name>A0AAD6H4K4_9EURO</name>
<dbReference type="PANTHER" id="PTHR47431:SF1">
    <property type="entry name" value="ZN(II)2CYS6 TRANSCRIPTION FACTOR (EUROFUNG)"/>
    <property type="match status" value="1"/>
</dbReference>